<protein>
    <submittedName>
        <fullName evidence="1">O antigen polymerase</fullName>
    </submittedName>
</protein>
<dbReference type="AlphaFoldDB" id="A6M9C0"/>
<accession>A6M9C0</accession>
<gene>
    <name evidence="1" type="primary">wzy</name>
</gene>
<proteinExistence type="predicted"/>
<organism evidence="1">
    <name type="scientific">Escherichia coli</name>
    <dbReference type="NCBI Taxonomy" id="562"/>
    <lineage>
        <taxon>Bacteria</taxon>
        <taxon>Pseudomonadati</taxon>
        <taxon>Pseudomonadota</taxon>
        <taxon>Gammaproteobacteria</taxon>
        <taxon>Enterobacterales</taxon>
        <taxon>Enterobacteriaceae</taxon>
        <taxon>Escherichia</taxon>
    </lineage>
</organism>
<dbReference type="RefSeq" id="WP_158642091.1">
    <property type="nucleotide sequence ID" value="NZ_CAIZVW010000001.1"/>
</dbReference>
<dbReference type="EMBL" id="DQ465248">
    <property type="protein sequence ID" value="ABE98419.1"/>
    <property type="molecule type" value="Genomic_DNA"/>
</dbReference>
<reference evidence="1" key="1">
    <citation type="journal article" date="2007" name="Mol. Cell. Probes">
        <title>Sequencing and analysis of the Escherichia coli serogroup O117, O126, and O146 O-antigen gene clusters and development of PCR assays targeting serogroup O117-, O126-, and O146-specific DNA sequences.</title>
        <authorList>
            <person name="Liu Y."/>
            <person name="Debroy C."/>
            <person name="Fratamico P."/>
        </authorList>
    </citation>
    <scope>NUCLEOTIDE SEQUENCE</scope>
    <source>
        <strain evidence="1">O126</strain>
    </source>
</reference>
<evidence type="ECO:0000313" key="1">
    <source>
        <dbReference type="EMBL" id="ABE98419.1"/>
    </source>
</evidence>
<sequence length="347" mass="39876">MYIKFYGFSLMENITIYDYVIVNNGLFNKDAVIVFFIIFYLFGCLINIVSNYVSCIYVLLVLIPLSLLFALNGPDKASYLSLYNAIDTVSDVFKYYNTIDSPLYYITMVLFKNIGLTFYSFMVVQNLIISFSLSYLIYKYKWGYHIAMWLYFTHLLVPFSVRGHLVIITILFANRSVVSKIISSLGLVAIHPLISALPITYQLRGLIRGKRSILIIVLTICALVFSSSYLISKYTSYAINGDEYVKNAGLSLIYIVDAIELLLFWSIIRPIALIDKLFLLFPVVLSFGTIIIPMLGRFSYACDLVYILILINNANRLKNKKTLFMCLSLIALIRFVKNYYSIEYFIL</sequence>
<name>A6M9C0_ECOLX</name>